<organism evidence="1 2">
    <name type="scientific">Phaeosphaeria nodorum (strain SN15 / ATCC MYA-4574 / FGSC 10173)</name>
    <name type="common">Glume blotch fungus</name>
    <name type="synonym">Parastagonospora nodorum</name>
    <dbReference type="NCBI Taxonomy" id="321614"/>
    <lineage>
        <taxon>Eukaryota</taxon>
        <taxon>Fungi</taxon>
        <taxon>Dikarya</taxon>
        <taxon>Ascomycota</taxon>
        <taxon>Pezizomycotina</taxon>
        <taxon>Dothideomycetes</taxon>
        <taxon>Pleosporomycetidae</taxon>
        <taxon>Pleosporales</taxon>
        <taxon>Pleosporineae</taxon>
        <taxon>Phaeosphaeriaceae</taxon>
        <taxon>Parastagonospora</taxon>
    </lineage>
</organism>
<sequence>MVVVRPRQWSPHEDSVWTSLSAVFSAIERLGKFGQATAMP</sequence>
<evidence type="ECO:0000313" key="1">
    <source>
        <dbReference type="EMBL" id="EAT84744.1"/>
    </source>
</evidence>
<name>Q0UIE6_PHANO</name>
<dbReference type="EMBL" id="CH445336">
    <property type="protein sequence ID" value="EAT84744.1"/>
    <property type="molecule type" value="Genomic_DNA"/>
</dbReference>
<protein>
    <submittedName>
        <fullName evidence="1">Uncharacterized protein</fullName>
    </submittedName>
</protein>
<dbReference type="InParanoid" id="Q0UIE6"/>
<dbReference type="Proteomes" id="UP000001055">
    <property type="component" value="Unassembled WGS sequence"/>
</dbReference>
<accession>Q0UIE6</accession>
<dbReference type="GeneID" id="5975677"/>
<reference evidence="2" key="1">
    <citation type="journal article" date="2007" name="Plant Cell">
        <title>Dothideomycete-plant interactions illuminated by genome sequencing and EST analysis of the wheat pathogen Stagonospora nodorum.</title>
        <authorList>
            <person name="Hane J.K."/>
            <person name="Lowe R.G."/>
            <person name="Solomon P.S."/>
            <person name="Tan K.C."/>
            <person name="Schoch C.L."/>
            <person name="Spatafora J.W."/>
            <person name="Crous P.W."/>
            <person name="Kodira C."/>
            <person name="Birren B.W."/>
            <person name="Galagan J.E."/>
            <person name="Torriani S.F."/>
            <person name="McDonald B.A."/>
            <person name="Oliver R.P."/>
        </authorList>
    </citation>
    <scope>NUCLEOTIDE SEQUENCE [LARGE SCALE GENOMIC DNA]</scope>
    <source>
        <strain evidence="2">SN15 / ATCC MYA-4574 / FGSC 10173</strain>
    </source>
</reference>
<dbReference type="KEGG" id="pno:SNOG_08468"/>
<dbReference type="AlphaFoldDB" id="Q0UIE6"/>
<proteinExistence type="predicted"/>
<evidence type="ECO:0000313" key="2">
    <source>
        <dbReference type="Proteomes" id="UP000001055"/>
    </source>
</evidence>
<gene>
    <name evidence="1" type="ORF">SNOG_08468</name>
</gene>
<dbReference type="RefSeq" id="XP_001798779.1">
    <property type="nucleotide sequence ID" value="XM_001798727.1"/>
</dbReference>